<proteinExistence type="predicted"/>
<evidence type="ECO:0008006" key="5">
    <source>
        <dbReference type="Google" id="ProtNLM"/>
    </source>
</evidence>
<evidence type="ECO:0000256" key="1">
    <source>
        <dbReference type="SAM" id="MobiDB-lite"/>
    </source>
</evidence>
<feature type="compositionally biased region" description="Basic and acidic residues" evidence="1">
    <location>
        <begin position="132"/>
        <end position="142"/>
    </location>
</feature>
<feature type="signal peptide" evidence="2">
    <location>
        <begin position="1"/>
        <end position="24"/>
    </location>
</feature>
<protein>
    <recommendedName>
        <fullName evidence="5">Secreted protein</fullName>
    </recommendedName>
</protein>
<dbReference type="EMBL" id="KZ678406">
    <property type="protein sequence ID" value="PSR92385.1"/>
    <property type="molecule type" value="Genomic_DNA"/>
</dbReference>
<evidence type="ECO:0000313" key="3">
    <source>
        <dbReference type="EMBL" id="PSR92385.1"/>
    </source>
</evidence>
<keyword evidence="4" id="KW-1185">Reference proteome</keyword>
<evidence type="ECO:0000256" key="2">
    <source>
        <dbReference type="SAM" id="SignalP"/>
    </source>
</evidence>
<evidence type="ECO:0000313" key="4">
    <source>
        <dbReference type="Proteomes" id="UP000241462"/>
    </source>
</evidence>
<dbReference type="Proteomes" id="UP000241462">
    <property type="component" value="Unassembled WGS sequence"/>
</dbReference>
<keyword evidence="2" id="KW-0732">Signal</keyword>
<feature type="region of interest" description="Disordered" evidence="1">
    <location>
        <begin position="132"/>
        <end position="158"/>
    </location>
</feature>
<gene>
    <name evidence="3" type="ORF">BD289DRAFT_178243</name>
</gene>
<dbReference type="AlphaFoldDB" id="A0A2T3ADK9"/>
<accession>A0A2T3ADK9</accession>
<sequence length="158" mass="17878">MRLVYSSVNRWLFSILSLALSCLAVSSLREPWWSSSHLIPTSTVMSWSGLQGSLSVATVERHLVVSVEALVGRSAIEHNRISALSRVKNPPAPLTCLARHVRPDHRECGHGNTFRNSYMKCAERLERLERLDLKRDPKHDSTTDQPVVSTLRRRRPGQ</sequence>
<organism evidence="3 4">
    <name type="scientific">Coniella lustricola</name>
    <dbReference type="NCBI Taxonomy" id="2025994"/>
    <lineage>
        <taxon>Eukaryota</taxon>
        <taxon>Fungi</taxon>
        <taxon>Dikarya</taxon>
        <taxon>Ascomycota</taxon>
        <taxon>Pezizomycotina</taxon>
        <taxon>Sordariomycetes</taxon>
        <taxon>Sordariomycetidae</taxon>
        <taxon>Diaporthales</taxon>
        <taxon>Schizoparmaceae</taxon>
        <taxon>Coniella</taxon>
    </lineage>
</organism>
<feature type="chain" id="PRO_5015728742" description="Secreted protein" evidence="2">
    <location>
        <begin position="25"/>
        <end position="158"/>
    </location>
</feature>
<reference evidence="3 4" key="1">
    <citation type="journal article" date="2018" name="Mycol. Prog.">
        <title>Coniella lustricola, a new species from submerged detritus.</title>
        <authorList>
            <person name="Raudabaugh D.B."/>
            <person name="Iturriaga T."/>
            <person name="Carver A."/>
            <person name="Mondo S."/>
            <person name="Pangilinan J."/>
            <person name="Lipzen A."/>
            <person name="He G."/>
            <person name="Amirebrahimi M."/>
            <person name="Grigoriev I.V."/>
            <person name="Miller A.N."/>
        </authorList>
    </citation>
    <scope>NUCLEOTIDE SEQUENCE [LARGE SCALE GENOMIC DNA]</scope>
    <source>
        <strain evidence="3 4">B22-T-1</strain>
    </source>
</reference>
<dbReference type="PROSITE" id="PS51257">
    <property type="entry name" value="PROKAR_LIPOPROTEIN"/>
    <property type="match status" value="1"/>
</dbReference>
<dbReference type="InParanoid" id="A0A2T3ADK9"/>
<name>A0A2T3ADK9_9PEZI</name>